<evidence type="ECO:0000313" key="2">
    <source>
        <dbReference type="Proteomes" id="UP000672097"/>
    </source>
</evidence>
<dbReference type="EMBL" id="JAGQDG010000005">
    <property type="protein sequence ID" value="MBQ0936335.1"/>
    <property type="molecule type" value="Genomic_DNA"/>
</dbReference>
<name>A0ABS5DYW3_9BURK</name>
<sequence length="74" mass="8333">MSTPVHELEAEVLSLPAADRARLLERLLESFDHDSKVEEAWLDEALRREQEVLAGQVAMVPGRDALARVRAQLK</sequence>
<organism evidence="1 2">
    <name type="scientific">Ideonella paludis</name>
    <dbReference type="NCBI Taxonomy" id="1233411"/>
    <lineage>
        <taxon>Bacteria</taxon>
        <taxon>Pseudomonadati</taxon>
        <taxon>Pseudomonadota</taxon>
        <taxon>Betaproteobacteria</taxon>
        <taxon>Burkholderiales</taxon>
        <taxon>Sphaerotilaceae</taxon>
        <taxon>Ideonella</taxon>
    </lineage>
</organism>
<protein>
    <submittedName>
        <fullName evidence="1">Addiction module protein</fullName>
    </submittedName>
</protein>
<comment type="caution">
    <text evidence="1">The sequence shown here is derived from an EMBL/GenBank/DDBJ whole genome shotgun (WGS) entry which is preliminary data.</text>
</comment>
<keyword evidence="2" id="KW-1185">Reference proteome</keyword>
<evidence type="ECO:0000313" key="1">
    <source>
        <dbReference type="EMBL" id="MBQ0936335.1"/>
    </source>
</evidence>
<dbReference type="RefSeq" id="WP_210809685.1">
    <property type="nucleotide sequence ID" value="NZ_JAGQDG010000005.1"/>
</dbReference>
<dbReference type="Pfam" id="PF09720">
    <property type="entry name" value="Unstab_antitox"/>
    <property type="match status" value="1"/>
</dbReference>
<proteinExistence type="predicted"/>
<accession>A0ABS5DYW3</accession>
<dbReference type="Proteomes" id="UP000672097">
    <property type="component" value="Unassembled WGS sequence"/>
</dbReference>
<dbReference type="InterPro" id="IPR013406">
    <property type="entry name" value="CHP02574_addiction_mod"/>
</dbReference>
<reference evidence="1 2" key="1">
    <citation type="submission" date="2021-04" db="EMBL/GenBank/DDBJ databases">
        <title>The genome sequence of type strain Ideonella paludis KCTC 32238.</title>
        <authorList>
            <person name="Liu Y."/>
        </authorList>
    </citation>
    <scope>NUCLEOTIDE SEQUENCE [LARGE SCALE GENOMIC DNA]</scope>
    <source>
        <strain evidence="1 2">KCTC 32238</strain>
    </source>
</reference>
<gene>
    <name evidence="1" type="ORF">KAK11_13425</name>
</gene>